<dbReference type="InterPro" id="IPR045139">
    <property type="entry name" value="Aladin"/>
</dbReference>
<dbReference type="GO" id="GO:0005643">
    <property type="term" value="C:nuclear pore"/>
    <property type="evidence" value="ECO:0007669"/>
    <property type="project" value="TreeGrafter"/>
</dbReference>
<name>A0A0H5R925_9EUKA</name>
<organism evidence="1">
    <name type="scientific">Spongospora subterranea</name>
    <dbReference type="NCBI Taxonomy" id="70186"/>
    <lineage>
        <taxon>Eukaryota</taxon>
        <taxon>Sar</taxon>
        <taxon>Rhizaria</taxon>
        <taxon>Endomyxa</taxon>
        <taxon>Phytomyxea</taxon>
        <taxon>Plasmodiophorida</taxon>
        <taxon>Plasmodiophoridae</taxon>
        <taxon>Spongospora</taxon>
    </lineage>
</organism>
<dbReference type="InterPro" id="IPR036322">
    <property type="entry name" value="WD40_repeat_dom_sf"/>
</dbReference>
<reference evidence="1" key="1">
    <citation type="submission" date="2015-04" db="EMBL/GenBank/DDBJ databases">
        <title>The genome sequence of the plant pathogenic Rhizarian Plasmodiophora brassicae reveals insights in its biotrophic life cycle and the origin of chitin synthesis.</title>
        <authorList>
            <person name="Schwelm A."/>
            <person name="Fogelqvist J."/>
            <person name="Knaust A."/>
            <person name="Julke S."/>
            <person name="Lilja T."/>
            <person name="Dhandapani V."/>
            <person name="Bonilla-Rosso G."/>
            <person name="Karlsson M."/>
            <person name="Shevchenko A."/>
            <person name="Choi S.R."/>
            <person name="Kim H.G."/>
            <person name="Park J.Y."/>
            <person name="Lim Y.P."/>
            <person name="Ludwig-Muller J."/>
            <person name="Dixelius C."/>
        </authorList>
    </citation>
    <scope>NUCLEOTIDE SEQUENCE</scope>
    <source>
        <tissue evidence="1">Potato root galls</tissue>
    </source>
</reference>
<evidence type="ECO:0000313" key="1">
    <source>
        <dbReference type="EMBL" id="CRZ10276.1"/>
    </source>
</evidence>
<dbReference type="AlphaFoldDB" id="A0A0H5R925"/>
<dbReference type="InterPro" id="IPR015943">
    <property type="entry name" value="WD40/YVTN_repeat-like_dom_sf"/>
</dbReference>
<dbReference type="Gene3D" id="2.130.10.10">
    <property type="entry name" value="YVTN repeat-like/Quinoprotein amine dehydrogenase"/>
    <property type="match status" value="1"/>
</dbReference>
<dbReference type="GO" id="GO:0006913">
    <property type="term" value="P:nucleocytoplasmic transport"/>
    <property type="evidence" value="ECO:0007669"/>
    <property type="project" value="TreeGrafter"/>
</dbReference>
<dbReference type="SUPFAM" id="SSF50978">
    <property type="entry name" value="WD40 repeat-like"/>
    <property type="match status" value="1"/>
</dbReference>
<accession>A0A0H5R925</accession>
<protein>
    <recommendedName>
        <fullName evidence="2">Anaphase-promoting complex subunit 4 WD40 domain-containing protein</fullName>
    </recommendedName>
</protein>
<dbReference type="EMBL" id="HACM01009834">
    <property type="protein sequence ID" value="CRZ10276.1"/>
    <property type="molecule type" value="Transcribed_RNA"/>
</dbReference>
<sequence length="461" mass="50739">MAVIDGDQIRRPSLSQSTLHKRKAPDLLCTTLSGIRAPEINHFTIAEYNLSLMTVSPQGSRLHQIRSDALSLILDKDGLRYKPVQLPDQDNDAAVDQDNGHDATFRPLFCIDDQGNPVAVQPSSKSRPSSTLVTWHPILPLIAIAMADGSVYVYNVDNRCWSIALHHRQQSSPRHIQYCTTHPNILAVLCGTHVCLWQIAPGSQSASLRILRPSDWSDSVRTRGHGSLSFNNTGRLLAFSNEGQPSICIWDLSSVSPSRPQSSLAMRLYSVSLVQFSSNGRYLVALSSSSPHFFIWDTQQWQCMRWSTGSTPAHTLSWHPTVDIMIMANIASTKIHTVRLCPLECSTGLDVGPSLDDDPLAGLGGNVKQVVWSPTSERVAVSFEDGFDCSDLIAILSTSVQHDDPIRFTPIGYIRGPSSKTANPPVAMQFRPQFDAGALLAVLWSHGQLTFYPMLFVGTRS</sequence>
<evidence type="ECO:0008006" key="2">
    <source>
        <dbReference type="Google" id="ProtNLM"/>
    </source>
</evidence>
<dbReference type="PANTHER" id="PTHR14494:SF0">
    <property type="entry name" value="ALADIN"/>
    <property type="match status" value="1"/>
</dbReference>
<dbReference type="PANTHER" id="PTHR14494">
    <property type="entry name" value="ALADIN/ADRACALIN/AAAS"/>
    <property type="match status" value="1"/>
</dbReference>
<proteinExistence type="predicted"/>